<dbReference type="Proteomes" id="UP000299102">
    <property type="component" value="Unassembled WGS sequence"/>
</dbReference>
<evidence type="ECO:0000313" key="3">
    <source>
        <dbReference type="Proteomes" id="UP000299102"/>
    </source>
</evidence>
<keyword evidence="3" id="KW-1185">Reference proteome</keyword>
<organism evidence="2 3">
    <name type="scientific">Eumeta variegata</name>
    <name type="common">Bagworm moth</name>
    <name type="synonym">Eumeta japonica</name>
    <dbReference type="NCBI Taxonomy" id="151549"/>
    <lineage>
        <taxon>Eukaryota</taxon>
        <taxon>Metazoa</taxon>
        <taxon>Ecdysozoa</taxon>
        <taxon>Arthropoda</taxon>
        <taxon>Hexapoda</taxon>
        <taxon>Insecta</taxon>
        <taxon>Pterygota</taxon>
        <taxon>Neoptera</taxon>
        <taxon>Endopterygota</taxon>
        <taxon>Lepidoptera</taxon>
        <taxon>Glossata</taxon>
        <taxon>Ditrysia</taxon>
        <taxon>Tineoidea</taxon>
        <taxon>Psychidae</taxon>
        <taxon>Oiketicinae</taxon>
        <taxon>Eumeta</taxon>
    </lineage>
</organism>
<feature type="region of interest" description="Disordered" evidence="1">
    <location>
        <begin position="1"/>
        <end position="23"/>
    </location>
</feature>
<name>A0A4C1UF72_EUMVA</name>
<dbReference type="AlphaFoldDB" id="A0A4C1UF72"/>
<reference evidence="2 3" key="1">
    <citation type="journal article" date="2019" name="Commun. Biol.">
        <title>The bagworm genome reveals a unique fibroin gene that provides high tensile strength.</title>
        <authorList>
            <person name="Kono N."/>
            <person name="Nakamura H."/>
            <person name="Ohtoshi R."/>
            <person name="Tomita M."/>
            <person name="Numata K."/>
            <person name="Arakawa K."/>
        </authorList>
    </citation>
    <scope>NUCLEOTIDE SEQUENCE [LARGE SCALE GENOMIC DNA]</scope>
</reference>
<proteinExistence type="predicted"/>
<evidence type="ECO:0000256" key="1">
    <source>
        <dbReference type="SAM" id="MobiDB-lite"/>
    </source>
</evidence>
<keyword evidence="2" id="KW-0695">RNA-directed DNA polymerase</keyword>
<protein>
    <submittedName>
        <fullName evidence="2">Probable RNA-directed DNA polymerase from transposon X-element</fullName>
    </submittedName>
</protein>
<evidence type="ECO:0000313" key="2">
    <source>
        <dbReference type="EMBL" id="GBP24767.1"/>
    </source>
</evidence>
<accession>A0A4C1UF72</accession>
<dbReference type="EMBL" id="BGZK01000165">
    <property type="protein sequence ID" value="GBP24767.1"/>
    <property type="molecule type" value="Genomic_DNA"/>
</dbReference>
<keyword evidence="2" id="KW-0808">Transferase</keyword>
<dbReference type="OrthoDB" id="415068at2759"/>
<sequence length="110" mass="12717">MRHHKSSVPHLHPQEKGYARSANELMRDVTAISKTGKESRLESSQRPITLLSHIVKLFEHIMLQRLHRHLTPRQEQFGFCSGHFTTLQLARVLHHVAPKHNWGAVSLESF</sequence>
<dbReference type="GO" id="GO:0003964">
    <property type="term" value="F:RNA-directed DNA polymerase activity"/>
    <property type="evidence" value="ECO:0007669"/>
    <property type="project" value="UniProtKB-KW"/>
</dbReference>
<gene>
    <name evidence="2" type="ORF">EVAR_79614_1</name>
</gene>
<comment type="caution">
    <text evidence="2">The sequence shown here is derived from an EMBL/GenBank/DDBJ whole genome shotgun (WGS) entry which is preliminary data.</text>
</comment>
<keyword evidence="2" id="KW-0548">Nucleotidyltransferase</keyword>